<keyword evidence="1" id="KW-0812">Transmembrane</keyword>
<evidence type="ECO:0000313" key="2">
    <source>
        <dbReference type="EMBL" id="MFB9088392.1"/>
    </source>
</evidence>
<dbReference type="Proteomes" id="UP001589576">
    <property type="component" value="Unassembled WGS sequence"/>
</dbReference>
<sequence>MRIFIKKTVLFVSIPIVCFTLFIVILEFINYEIATSERLDSSITTVFIGDSHIAQAINDSRLENCVNDAQTSESLYFSYYKLKILLKNNPSIKDVYLGFGYHSVTSYYDKFILGEFSNAISSRYFSLLPFNEKLRILNANRNDFFSYLKVVVKNDILNILRGRKTYHGGFANSFSNTKAIEWSIKKRVLTQYYNEGSLSDYSLLNIEYLNKIEELCKKSNVNLILVNTPIYKLYKNKIPEKFKVKYKQLSEGMKIKILDLSDLLSKEYLFIPDGDHVSQEGALTTTEYISKKLK</sequence>
<dbReference type="EMBL" id="JBHMFB010000003">
    <property type="protein sequence ID" value="MFB9088392.1"/>
    <property type="molecule type" value="Genomic_DNA"/>
</dbReference>
<gene>
    <name evidence="2" type="ORF">ACFFUU_02135</name>
</gene>
<keyword evidence="3" id="KW-1185">Reference proteome</keyword>
<protein>
    <recommendedName>
        <fullName evidence="4">SGNH/GDSL hydrolase family protein</fullName>
    </recommendedName>
</protein>
<evidence type="ECO:0000313" key="3">
    <source>
        <dbReference type="Proteomes" id="UP001589576"/>
    </source>
</evidence>
<evidence type="ECO:0000256" key="1">
    <source>
        <dbReference type="SAM" id="Phobius"/>
    </source>
</evidence>
<proteinExistence type="predicted"/>
<keyword evidence="1" id="KW-1133">Transmembrane helix</keyword>
<name>A0ABV5GB93_9FLAO</name>
<accession>A0ABV5GB93</accession>
<evidence type="ECO:0008006" key="4">
    <source>
        <dbReference type="Google" id="ProtNLM"/>
    </source>
</evidence>
<reference evidence="2 3" key="1">
    <citation type="submission" date="2024-09" db="EMBL/GenBank/DDBJ databases">
        <authorList>
            <person name="Sun Q."/>
            <person name="Mori K."/>
        </authorList>
    </citation>
    <scope>NUCLEOTIDE SEQUENCE [LARGE SCALE GENOMIC DNA]</scope>
    <source>
        <strain evidence="2 3">CECT 8460</strain>
    </source>
</reference>
<organism evidence="2 3">
    <name type="scientific">Flavobacterium paronense</name>
    <dbReference type="NCBI Taxonomy" id="1392775"/>
    <lineage>
        <taxon>Bacteria</taxon>
        <taxon>Pseudomonadati</taxon>
        <taxon>Bacteroidota</taxon>
        <taxon>Flavobacteriia</taxon>
        <taxon>Flavobacteriales</taxon>
        <taxon>Flavobacteriaceae</taxon>
        <taxon>Flavobacterium</taxon>
    </lineage>
</organism>
<dbReference type="RefSeq" id="WP_290284985.1">
    <property type="nucleotide sequence ID" value="NZ_JAUFQN010000019.1"/>
</dbReference>
<dbReference type="InterPro" id="IPR036514">
    <property type="entry name" value="SGNH_hydro_sf"/>
</dbReference>
<feature type="transmembrane region" description="Helical" evidence="1">
    <location>
        <begin position="9"/>
        <end position="29"/>
    </location>
</feature>
<comment type="caution">
    <text evidence="2">The sequence shown here is derived from an EMBL/GenBank/DDBJ whole genome shotgun (WGS) entry which is preliminary data.</text>
</comment>
<keyword evidence="1" id="KW-0472">Membrane</keyword>
<dbReference type="Gene3D" id="3.40.50.1110">
    <property type="entry name" value="SGNH hydrolase"/>
    <property type="match status" value="1"/>
</dbReference>
<dbReference type="SUPFAM" id="SSF52266">
    <property type="entry name" value="SGNH hydrolase"/>
    <property type="match status" value="1"/>
</dbReference>